<name>A0ABW3DBW7_9BACL</name>
<protein>
    <recommendedName>
        <fullName evidence="3">YgiT-type zinc finger domain-containing protein</fullName>
    </recommendedName>
</protein>
<proteinExistence type="predicted"/>
<evidence type="ECO:0000313" key="2">
    <source>
        <dbReference type="Proteomes" id="UP001597120"/>
    </source>
</evidence>
<dbReference type="RefSeq" id="WP_379288250.1">
    <property type="nucleotide sequence ID" value="NZ_JBHTIU010000036.1"/>
</dbReference>
<reference evidence="2" key="1">
    <citation type="journal article" date="2019" name="Int. J. Syst. Evol. Microbiol.">
        <title>The Global Catalogue of Microorganisms (GCM) 10K type strain sequencing project: providing services to taxonomists for standard genome sequencing and annotation.</title>
        <authorList>
            <consortium name="The Broad Institute Genomics Platform"/>
            <consortium name="The Broad Institute Genome Sequencing Center for Infectious Disease"/>
            <person name="Wu L."/>
            <person name="Ma J."/>
        </authorList>
    </citation>
    <scope>NUCLEOTIDE SEQUENCE [LARGE SCALE GENOMIC DNA]</scope>
    <source>
        <strain evidence="2">CCUG 57263</strain>
    </source>
</reference>
<sequence>MQKQCICGETMAVHLRTVIYQKKIEIDHVPVYTCPGCSASEVYPDVKNDLTDLISAYDAYPGRLRLNFEETSELAYLIKKAADREYWNEPVQQIIDGRINELLDMLLLAQSLEDNHWAEQVRKKLGQIASYSQTVNFT</sequence>
<evidence type="ECO:0000313" key="1">
    <source>
        <dbReference type="EMBL" id="MFD0869778.1"/>
    </source>
</evidence>
<comment type="caution">
    <text evidence="1">The sequence shown here is derived from an EMBL/GenBank/DDBJ whole genome shotgun (WGS) entry which is preliminary data.</text>
</comment>
<organism evidence="1 2">
    <name type="scientific">Paenibacillus residui</name>
    <dbReference type="NCBI Taxonomy" id="629724"/>
    <lineage>
        <taxon>Bacteria</taxon>
        <taxon>Bacillati</taxon>
        <taxon>Bacillota</taxon>
        <taxon>Bacilli</taxon>
        <taxon>Bacillales</taxon>
        <taxon>Paenibacillaceae</taxon>
        <taxon>Paenibacillus</taxon>
    </lineage>
</organism>
<dbReference type="EMBL" id="JBHTIU010000036">
    <property type="protein sequence ID" value="MFD0869778.1"/>
    <property type="molecule type" value="Genomic_DNA"/>
</dbReference>
<evidence type="ECO:0008006" key="3">
    <source>
        <dbReference type="Google" id="ProtNLM"/>
    </source>
</evidence>
<accession>A0ABW3DBW7</accession>
<keyword evidence="2" id="KW-1185">Reference proteome</keyword>
<gene>
    <name evidence="1" type="ORF">ACFQ03_11495</name>
</gene>
<dbReference type="Proteomes" id="UP001597120">
    <property type="component" value="Unassembled WGS sequence"/>
</dbReference>